<proteinExistence type="predicted"/>
<evidence type="ECO:0000313" key="1">
    <source>
        <dbReference type="EMBL" id="CAK8674973.1"/>
    </source>
</evidence>
<comment type="caution">
    <text evidence="1">The sequence shown here is derived from an EMBL/GenBank/DDBJ whole genome shotgun (WGS) entry which is preliminary data.</text>
</comment>
<sequence>MPKRAGDVFKQQMIENYFNAVHQWMGKETLTQAGAQFLVTMTIMKDVLKESEFVQQKYTSMMIFESCDDIALRCKMECFLEQRQ</sequence>
<dbReference type="EMBL" id="CAWYQH010000013">
    <property type="protein sequence ID" value="CAK8674973.1"/>
    <property type="molecule type" value="Genomic_DNA"/>
</dbReference>
<accession>A0ABP0FA71</accession>
<reference evidence="1 2" key="1">
    <citation type="submission" date="2024-02" db="EMBL/GenBank/DDBJ databases">
        <authorList>
            <person name="Daric V."/>
            <person name="Darras S."/>
        </authorList>
    </citation>
    <scope>NUCLEOTIDE SEQUENCE [LARGE SCALE GENOMIC DNA]</scope>
</reference>
<dbReference type="Proteomes" id="UP001642483">
    <property type="component" value="Unassembled WGS sequence"/>
</dbReference>
<evidence type="ECO:0000313" key="2">
    <source>
        <dbReference type="Proteomes" id="UP001642483"/>
    </source>
</evidence>
<organism evidence="1 2">
    <name type="scientific">Clavelina lepadiformis</name>
    <name type="common">Light-bulb sea squirt</name>
    <name type="synonym">Ascidia lepadiformis</name>
    <dbReference type="NCBI Taxonomy" id="159417"/>
    <lineage>
        <taxon>Eukaryota</taxon>
        <taxon>Metazoa</taxon>
        <taxon>Chordata</taxon>
        <taxon>Tunicata</taxon>
        <taxon>Ascidiacea</taxon>
        <taxon>Aplousobranchia</taxon>
        <taxon>Clavelinidae</taxon>
        <taxon>Clavelina</taxon>
    </lineage>
</organism>
<name>A0ABP0FA71_CLALP</name>
<gene>
    <name evidence="1" type="ORF">CVLEPA_LOCUS4614</name>
</gene>
<protein>
    <submittedName>
        <fullName evidence="1">Uncharacterized protein</fullName>
    </submittedName>
</protein>
<keyword evidence="2" id="KW-1185">Reference proteome</keyword>